<reference evidence="7" key="1">
    <citation type="submission" date="2019-10" db="EMBL/GenBank/DDBJ databases">
        <title>Description of Paenibacillus glebae sp. nov.</title>
        <authorList>
            <person name="Carlier A."/>
            <person name="Qi S."/>
        </authorList>
    </citation>
    <scope>NUCLEOTIDE SEQUENCE</scope>
    <source>
        <strain evidence="7">LMG 31456</strain>
    </source>
</reference>
<evidence type="ECO:0000256" key="5">
    <source>
        <dbReference type="ARBA" id="ARBA00023136"/>
    </source>
</evidence>
<dbReference type="EMBL" id="WHOD01000051">
    <property type="protein sequence ID" value="NOU93888.1"/>
    <property type="molecule type" value="Genomic_DNA"/>
</dbReference>
<comment type="subcellular location">
    <subcellularLocation>
        <location evidence="1">Membrane</location>
    </subcellularLocation>
</comment>
<dbReference type="AlphaFoldDB" id="A0A972GTH1"/>
<dbReference type="NCBIfam" id="TIGR01732">
    <property type="entry name" value="tiny_TM_bacill"/>
    <property type="match status" value="1"/>
</dbReference>
<evidence type="ECO:0000313" key="7">
    <source>
        <dbReference type="EMBL" id="NOU93888.1"/>
    </source>
</evidence>
<dbReference type="RefSeq" id="WP_246314073.1">
    <property type="nucleotide sequence ID" value="NZ_WHOD01000051.1"/>
</dbReference>
<comment type="caution">
    <text evidence="7">The sequence shown here is derived from an EMBL/GenBank/DDBJ whole genome shotgun (WGS) entry which is preliminary data.</text>
</comment>
<sequence length="29" mass="3094">MSCVGGFHTSTGVILVLFILLVIVSRAFI</sequence>
<keyword evidence="5 6" id="KW-0472">Membrane</keyword>
<evidence type="ECO:0000256" key="3">
    <source>
        <dbReference type="ARBA" id="ARBA00022692"/>
    </source>
</evidence>
<dbReference type="GO" id="GO:0016020">
    <property type="term" value="C:membrane"/>
    <property type="evidence" value="ECO:0007669"/>
    <property type="project" value="UniProtKB-SubCell"/>
</dbReference>
<proteinExistence type="inferred from homology"/>
<evidence type="ECO:0000313" key="8">
    <source>
        <dbReference type="Proteomes" id="UP000641588"/>
    </source>
</evidence>
<organism evidence="7 8">
    <name type="scientific">Paenibacillus foliorum</name>
    <dbReference type="NCBI Taxonomy" id="2654974"/>
    <lineage>
        <taxon>Bacteria</taxon>
        <taxon>Bacillati</taxon>
        <taxon>Bacillota</taxon>
        <taxon>Bacilli</taxon>
        <taxon>Bacillales</taxon>
        <taxon>Paenibacillaceae</taxon>
        <taxon>Paenibacillus</taxon>
    </lineage>
</organism>
<dbReference type="Proteomes" id="UP000641588">
    <property type="component" value="Unassembled WGS sequence"/>
</dbReference>
<dbReference type="InterPro" id="IPR010070">
    <property type="entry name" value="YjcZ-like"/>
</dbReference>
<protein>
    <submittedName>
        <fullName evidence="7">YjcZ family sporulation protein</fullName>
    </submittedName>
</protein>
<keyword evidence="3 6" id="KW-0812">Transmembrane</keyword>
<evidence type="ECO:0000256" key="4">
    <source>
        <dbReference type="ARBA" id="ARBA00022989"/>
    </source>
</evidence>
<keyword evidence="4 6" id="KW-1133">Transmembrane helix</keyword>
<gene>
    <name evidence="7" type="ORF">GC093_11715</name>
</gene>
<evidence type="ECO:0000256" key="1">
    <source>
        <dbReference type="ARBA" id="ARBA00004370"/>
    </source>
</evidence>
<evidence type="ECO:0000256" key="2">
    <source>
        <dbReference type="ARBA" id="ARBA00010221"/>
    </source>
</evidence>
<evidence type="ECO:0000256" key="6">
    <source>
        <dbReference type="SAM" id="Phobius"/>
    </source>
</evidence>
<feature type="transmembrane region" description="Helical" evidence="6">
    <location>
        <begin position="6"/>
        <end position="28"/>
    </location>
</feature>
<keyword evidence="8" id="KW-1185">Reference proteome</keyword>
<name>A0A972GTH1_9BACL</name>
<accession>A0A972GTH1</accession>
<comment type="similarity">
    <text evidence="2">Belongs to the SscA family.</text>
</comment>